<dbReference type="RefSeq" id="WP_157115825.1">
    <property type="nucleotide sequence ID" value="NZ_QNRE01000025.1"/>
</dbReference>
<sequence length="56" mass="6086">MSEKKPPAARWKNGEPIGEIEADMIAKAFGFTGAQHMNDVSAGRVPTAFGRIVRRS</sequence>
<name>A0A366CWX2_9NOCA</name>
<protein>
    <submittedName>
        <fullName evidence="1">Uncharacterized protein</fullName>
    </submittedName>
</protein>
<gene>
    <name evidence="1" type="ORF">DFR74_12570</name>
</gene>
<dbReference type="STRING" id="1210090.GCA_001613185_02482"/>
<reference evidence="1 2" key="1">
    <citation type="submission" date="2018-06" db="EMBL/GenBank/DDBJ databases">
        <title>Genomic Encyclopedia of Type Strains, Phase IV (KMG-IV): sequencing the most valuable type-strain genomes for metagenomic binning, comparative biology and taxonomic classification.</title>
        <authorList>
            <person name="Goeker M."/>
        </authorList>
    </citation>
    <scope>NUCLEOTIDE SEQUENCE [LARGE SCALE GENOMIC DNA]</scope>
    <source>
        <strain evidence="1 2">DSM 44599</strain>
    </source>
</reference>
<dbReference type="EMBL" id="QNRE01000025">
    <property type="protein sequence ID" value="RBO82115.1"/>
    <property type="molecule type" value="Genomic_DNA"/>
</dbReference>
<accession>A0A366CWX2</accession>
<dbReference type="AlphaFoldDB" id="A0A366CWX2"/>
<proteinExistence type="predicted"/>
<evidence type="ECO:0000313" key="2">
    <source>
        <dbReference type="Proteomes" id="UP000252586"/>
    </source>
</evidence>
<comment type="caution">
    <text evidence="1">The sequence shown here is derived from an EMBL/GenBank/DDBJ whole genome shotgun (WGS) entry which is preliminary data.</text>
</comment>
<organism evidence="1 2">
    <name type="scientific">Nocardia puris</name>
    <dbReference type="NCBI Taxonomy" id="208602"/>
    <lineage>
        <taxon>Bacteria</taxon>
        <taxon>Bacillati</taxon>
        <taxon>Actinomycetota</taxon>
        <taxon>Actinomycetes</taxon>
        <taxon>Mycobacteriales</taxon>
        <taxon>Nocardiaceae</taxon>
        <taxon>Nocardia</taxon>
    </lineage>
</organism>
<keyword evidence="2" id="KW-1185">Reference proteome</keyword>
<evidence type="ECO:0000313" key="1">
    <source>
        <dbReference type="EMBL" id="RBO82115.1"/>
    </source>
</evidence>
<dbReference type="Proteomes" id="UP000252586">
    <property type="component" value="Unassembled WGS sequence"/>
</dbReference>